<reference evidence="2 3" key="1">
    <citation type="submission" date="2015-08" db="EMBL/GenBank/DDBJ databases">
        <title>Genome sequencing of Penicillium nordicum.</title>
        <authorList>
            <person name="Nguyen H.D."/>
            <person name="Seifert K.A."/>
        </authorList>
    </citation>
    <scope>NUCLEOTIDE SEQUENCE [LARGE SCALE GENOMIC DNA]</scope>
    <source>
        <strain evidence="2 3">DAOMC 185683</strain>
    </source>
</reference>
<dbReference type="AlphaFoldDB" id="A0A0M8P5P3"/>
<evidence type="ECO:0000313" key="3">
    <source>
        <dbReference type="Proteomes" id="UP000037696"/>
    </source>
</evidence>
<accession>A0A0M8P5P3</accession>
<name>A0A0M8P5P3_9EURO</name>
<sequence>MTPHLDGLQLAAQKLPVGRSWKIGCGVGRLEVVDQGAIEAEGYLRDKKRSQSLTFTSKIYSRVSLRQKMYISVTGKHKARDGEWSPSKTHPSTYRDFPTQLEWRTP</sequence>
<dbReference type="EMBL" id="LHQQ01000147">
    <property type="protein sequence ID" value="KOS40930.1"/>
    <property type="molecule type" value="Genomic_DNA"/>
</dbReference>
<organism evidence="2 3">
    <name type="scientific">Penicillium nordicum</name>
    <dbReference type="NCBI Taxonomy" id="229535"/>
    <lineage>
        <taxon>Eukaryota</taxon>
        <taxon>Fungi</taxon>
        <taxon>Dikarya</taxon>
        <taxon>Ascomycota</taxon>
        <taxon>Pezizomycotina</taxon>
        <taxon>Eurotiomycetes</taxon>
        <taxon>Eurotiomycetidae</taxon>
        <taxon>Eurotiales</taxon>
        <taxon>Aspergillaceae</taxon>
        <taxon>Penicillium</taxon>
    </lineage>
</organism>
<evidence type="ECO:0000313" key="2">
    <source>
        <dbReference type="EMBL" id="KOS40930.1"/>
    </source>
</evidence>
<gene>
    <name evidence="2" type="ORF">ACN38_g8209</name>
</gene>
<dbReference type="Proteomes" id="UP000037696">
    <property type="component" value="Unassembled WGS sequence"/>
</dbReference>
<comment type="caution">
    <text evidence="2">The sequence shown here is derived from an EMBL/GenBank/DDBJ whole genome shotgun (WGS) entry which is preliminary data.</text>
</comment>
<protein>
    <submittedName>
        <fullName evidence="2">Uncharacterized protein</fullName>
    </submittedName>
</protein>
<evidence type="ECO:0000256" key="1">
    <source>
        <dbReference type="SAM" id="MobiDB-lite"/>
    </source>
</evidence>
<proteinExistence type="predicted"/>
<keyword evidence="3" id="KW-1185">Reference proteome</keyword>
<feature type="region of interest" description="Disordered" evidence="1">
    <location>
        <begin position="79"/>
        <end position="106"/>
    </location>
</feature>